<accession>A0A385UD53</accession>
<gene>
    <name evidence="1" type="primary">56</name>
    <name evidence="1" type="ORF">SEA_GANCHO_56</name>
</gene>
<sequence>MIAPKISMDDRTRETVDRFADALLSVAAAVERMAAAAEAANGMKDYELNGPRG</sequence>
<organism evidence="1 2">
    <name type="scientific">Mycobacterium phage Gancho</name>
    <dbReference type="NCBI Taxonomy" id="2301613"/>
    <lineage>
        <taxon>Viruses</taxon>
        <taxon>Duplodnaviria</taxon>
        <taxon>Heunggongvirae</taxon>
        <taxon>Uroviricota</taxon>
        <taxon>Caudoviricetes</taxon>
        <taxon>Gilesvirus</taxon>
        <taxon>Gilesvirus giles</taxon>
    </lineage>
</organism>
<reference evidence="1 2" key="1">
    <citation type="submission" date="2018-08" db="EMBL/GenBank/DDBJ databases">
        <authorList>
            <person name="Ponder J.K."/>
            <person name="Bai Y."/>
            <person name="Zhang J."/>
            <person name="Jiang H."/>
            <person name="Camp R.W."/>
            <person name="Howard K.A."/>
            <person name="Garcia M.A."/>
            <person name="Hibshamn G.N."/>
            <person name="Valenteen J.P."/>
            <person name="Fillman C.L."/>
            <person name="Guild N.A."/>
            <person name="Molloy S.D."/>
            <person name="Garlena R.A."/>
            <person name="Russell D.A."/>
            <person name="Pope W.H."/>
            <person name="Jacobs-Sera D."/>
            <person name="Hatfull G.F."/>
        </authorList>
    </citation>
    <scope>NUCLEOTIDE SEQUENCE [LARGE SCALE GENOMIC DNA]</scope>
</reference>
<evidence type="ECO:0000313" key="2">
    <source>
        <dbReference type="Proteomes" id="UP000273282"/>
    </source>
</evidence>
<proteinExistence type="predicted"/>
<evidence type="ECO:0000313" key="1">
    <source>
        <dbReference type="EMBL" id="AYB69398.1"/>
    </source>
</evidence>
<protein>
    <submittedName>
        <fullName evidence="1">Uncharacterized protein</fullName>
    </submittedName>
</protein>
<dbReference type="EMBL" id="MH727549">
    <property type="protein sequence ID" value="AYB69398.1"/>
    <property type="molecule type" value="Genomic_DNA"/>
</dbReference>
<dbReference type="Proteomes" id="UP000273282">
    <property type="component" value="Segment"/>
</dbReference>
<name>A0A385UD53_9CAUD</name>